<dbReference type="InterPro" id="IPR056801">
    <property type="entry name" value="SBSPON_C"/>
</dbReference>
<dbReference type="eggNOG" id="ENOG502QV8I">
    <property type="taxonomic scope" value="Eukaryota"/>
</dbReference>
<reference evidence="7" key="3">
    <citation type="submission" date="2015-06" db="UniProtKB">
        <authorList>
            <consortium name="EnsemblMetazoa"/>
        </authorList>
    </citation>
    <scope>IDENTIFICATION</scope>
</reference>
<dbReference type="PANTHER" id="PTHR20920:SF5">
    <property type="entry name" value="SMB DOMAIN-CONTAINING PROTEIN"/>
    <property type="match status" value="1"/>
</dbReference>
<keyword evidence="8" id="KW-1185">Reference proteome</keyword>
<dbReference type="OMA" id="QAASPQW"/>
<dbReference type="InterPro" id="IPR036383">
    <property type="entry name" value="TSP1_rpt_sf"/>
</dbReference>
<dbReference type="InterPro" id="IPR001212">
    <property type="entry name" value="Somatomedin_B_dom"/>
</dbReference>
<dbReference type="RefSeq" id="XP_009025975.1">
    <property type="nucleotide sequence ID" value="XM_009027727.1"/>
</dbReference>
<dbReference type="AlphaFoldDB" id="T1FNH5"/>
<dbReference type="EnsemblMetazoa" id="HelroT185957">
    <property type="protein sequence ID" value="HelroP185957"/>
    <property type="gene ID" value="HelroG185957"/>
</dbReference>
<accession>T1FNH5</accession>
<keyword evidence="1 4" id="KW-0732">Signal</keyword>
<evidence type="ECO:0000256" key="2">
    <source>
        <dbReference type="ARBA" id="ARBA00023157"/>
    </source>
</evidence>
<feature type="domain" description="SMB" evidence="5">
    <location>
        <begin position="55"/>
        <end position="107"/>
    </location>
</feature>
<dbReference type="Gene3D" id="2.20.100.10">
    <property type="entry name" value="Thrombospondin type-1 (TSP1) repeat"/>
    <property type="match status" value="1"/>
</dbReference>
<reference evidence="6 8" key="2">
    <citation type="journal article" date="2013" name="Nature">
        <title>Insights into bilaterian evolution from three spiralian genomes.</title>
        <authorList>
            <person name="Simakov O."/>
            <person name="Marletaz F."/>
            <person name="Cho S.J."/>
            <person name="Edsinger-Gonzales E."/>
            <person name="Havlak P."/>
            <person name="Hellsten U."/>
            <person name="Kuo D.H."/>
            <person name="Larsson T."/>
            <person name="Lv J."/>
            <person name="Arendt D."/>
            <person name="Savage R."/>
            <person name="Osoegawa K."/>
            <person name="de Jong P."/>
            <person name="Grimwood J."/>
            <person name="Chapman J.A."/>
            <person name="Shapiro H."/>
            <person name="Aerts A."/>
            <person name="Otillar R.P."/>
            <person name="Terry A.Y."/>
            <person name="Boore J.L."/>
            <person name="Grigoriev I.V."/>
            <person name="Lindberg D.R."/>
            <person name="Seaver E.C."/>
            <person name="Weisblat D.A."/>
            <person name="Putnam N.H."/>
            <person name="Rokhsar D.S."/>
        </authorList>
    </citation>
    <scope>NUCLEOTIDE SEQUENCE</scope>
</reference>
<dbReference type="KEGG" id="hro:HELRODRAFT_185957"/>
<dbReference type="SMART" id="SM00209">
    <property type="entry name" value="TSP1"/>
    <property type="match status" value="1"/>
</dbReference>
<dbReference type="STRING" id="6412.T1FNH5"/>
<dbReference type="PROSITE" id="PS00524">
    <property type="entry name" value="SMB_1"/>
    <property type="match status" value="1"/>
</dbReference>
<dbReference type="SUPFAM" id="SSF82895">
    <property type="entry name" value="TSP-1 type 1 repeat"/>
    <property type="match status" value="1"/>
</dbReference>
<dbReference type="EMBL" id="KB097496">
    <property type="protein sequence ID" value="ESN95940.1"/>
    <property type="molecule type" value="Genomic_DNA"/>
</dbReference>
<dbReference type="Proteomes" id="UP000015101">
    <property type="component" value="Unassembled WGS sequence"/>
</dbReference>
<feature type="chain" id="PRO_5010980832" description="SMB domain-containing protein" evidence="4">
    <location>
        <begin position="21"/>
        <end position="321"/>
    </location>
</feature>
<sequence length="321" mass="35998">MTSSTSIFLFLAIFALTTMAFNFDRHGKGEIVDDEDRAFIREQHFNRSRYVIREPANNCRELGKCCEAKDISCKVTPSSGETCYCDVNCKENEDCCEDYDDVCYPMDCELGDWSQWSECDPGCGMGRKSRSRPILTMPRNGGKPCGKTIEWAGCSDDDGCKKSRASLIENAAKSAMIVPAKFGKARFEPKYDQRHGIIENLHRHNNPNSTNIQTYCAVFEVTSISVGCGVTDLGKRGFDAVDREFFKEKFVLGAKTCVECQETAMKADLGSRCYGGGLKDVETRWQIDADCKGMWKLVSEDTNCSCAKKDEESFDNNFLFV</sequence>
<evidence type="ECO:0000256" key="4">
    <source>
        <dbReference type="SAM" id="SignalP"/>
    </source>
</evidence>
<evidence type="ECO:0000259" key="5">
    <source>
        <dbReference type="PROSITE" id="PS50958"/>
    </source>
</evidence>
<keyword evidence="2" id="KW-1015">Disulfide bond</keyword>
<evidence type="ECO:0000313" key="8">
    <source>
        <dbReference type="Proteomes" id="UP000015101"/>
    </source>
</evidence>
<dbReference type="HOGENOM" id="CLU_058116_1_0_1"/>
<dbReference type="PROSITE" id="PS50092">
    <property type="entry name" value="TSP1"/>
    <property type="match status" value="1"/>
</dbReference>
<feature type="signal peptide" evidence="4">
    <location>
        <begin position="1"/>
        <end position="20"/>
    </location>
</feature>
<dbReference type="GeneID" id="20210372"/>
<gene>
    <name evidence="7" type="primary">20210372</name>
    <name evidence="6" type="ORF">HELRODRAFT_185957</name>
</gene>
<dbReference type="Pfam" id="PF25031">
    <property type="entry name" value="SBSPON_C"/>
    <property type="match status" value="1"/>
</dbReference>
<name>T1FNH5_HELRO</name>
<dbReference type="CTD" id="20210372"/>
<keyword evidence="3" id="KW-0325">Glycoprotein</keyword>
<dbReference type="InParanoid" id="T1FNH5"/>
<evidence type="ECO:0000256" key="1">
    <source>
        <dbReference type="ARBA" id="ARBA00022729"/>
    </source>
</evidence>
<proteinExistence type="predicted"/>
<evidence type="ECO:0000313" key="6">
    <source>
        <dbReference type="EMBL" id="ESN95940.1"/>
    </source>
</evidence>
<dbReference type="Pfam" id="PF19028">
    <property type="entry name" value="TSP1_spondin"/>
    <property type="match status" value="1"/>
</dbReference>
<reference evidence="8" key="1">
    <citation type="submission" date="2012-12" db="EMBL/GenBank/DDBJ databases">
        <authorList>
            <person name="Hellsten U."/>
            <person name="Grimwood J."/>
            <person name="Chapman J.A."/>
            <person name="Shapiro H."/>
            <person name="Aerts A."/>
            <person name="Otillar R.P."/>
            <person name="Terry A.Y."/>
            <person name="Boore J.L."/>
            <person name="Simakov O."/>
            <person name="Marletaz F."/>
            <person name="Cho S.-J."/>
            <person name="Edsinger-Gonzales E."/>
            <person name="Havlak P."/>
            <person name="Kuo D.-H."/>
            <person name="Larsson T."/>
            <person name="Lv J."/>
            <person name="Arendt D."/>
            <person name="Savage R."/>
            <person name="Osoegawa K."/>
            <person name="de Jong P."/>
            <person name="Lindberg D.R."/>
            <person name="Seaver E.C."/>
            <person name="Weisblat D.A."/>
            <person name="Putnam N.H."/>
            <person name="Grigoriev I.V."/>
            <person name="Rokhsar D.S."/>
        </authorList>
    </citation>
    <scope>NUCLEOTIDE SEQUENCE</scope>
</reference>
<dbReference type="PANTHER" id="PTHR20920">
    <property type="entry name" value="RPE-SPONDIN"/>
    <property type="match status" value="1"/>
</dbReference>
<protein>
    <recommendedName>
        <fullName evidence="5">SMB domain-containing protein</fullName>
    </recommendedName>
</protein>
<evidence type="ECO:0000313" key="7">
    <source>
        <dbReference type="EnsemblMetazoa" id="HelroP185957"/>
    </source>
</evidence>
<organism evidence="7 8">
    <name type="scientific">Helobdella robusta</name>
    <name type="common">Californian leech</name>
    <dbReference type="NCBI Taxonomy" id="6412"/>
    <lineage>
        <taxon>Eukaryota</taxon>
        <taxon>Metazoa</taxon>
        <taxon>Spiralia</taxon>
        <taxon>Lophotrochozoa</taxon>
        <taxon>Annelida</taxon>
        <taxon>Clitellata</taxon>
        <taxon>Hirudinea</taxon>
        <taxon>Rhynchobdellida</taxon>
        <taxon>Glossiphoniidae</taxon>
        <taxon>Helobdella</taxon>
    </lineage>
</organism>
<dbReference type="PROSITE" id="PS50958">
    <property type="entry name" value="SMB_2"/>
    <property type="match status" value="1"/>
</dbReference>
<dbReference type="InterPro" id="IPR000884">
    <property type="entry name" value="TSP1_rpt"/>
</dbReference>
<dbReference type="InterPro" id="IPR044004">
    <property type="entry name" value="TSP1_spondin_dom"/>
</dbReference>
<dbReference type="OrthoDB" id="98591at2759"/>
<evidence type="ECO:0000256" key="3">
    <source>
        <dbReference type="ARBA" id="ARBA00023180"/>
    </source>
</evidence>
<dbReference type="Pfam" id="PF01033">
    <property type="entry name" value="Somatomedin_B"/>
    <property type="match status" value="1"/>
</dbReference>
<dbReference type="EMBL" id="AMQM01006582">
    <property type="status" value="NOT_ANNOTATED_CDS"/>
    <property type="molecule type" value="Genomic_DNA"/>
</dbReference>
<dbReference type="InterPro" id="IPR039942">
    <property type="entry name" value="SBSPO"/>
</dbReference>